<keyword evidence="3" id="KW-1185">Reference proteome</keyword>
<protein>
    <recommendedName>
        <fullName evidence="4">Protein kinase domain-containing protein</fullName>
    </recommendedName>
</protein>
<proteinExistence type="predicted"/>
<name>A0A7J7K6X9_BUGNE</name>
<dbReference type="Proteomes" id="UP000593567">
    <property type="component" value="Unassembled WGS sequence"/>
</dbReference>
<dbReference type="Gene3D" id="3.30.200.20">
    <property type="entry name" value="Phosphorylase Kinase, domain 1"/>
    <property type="match status" value="1"/>
</dbReference>
<organism evidence="2 3">
    <name type="scientific">Bugula neritina</name>
    <name type="common">Brown bryozoan</name>
    <name type="synonym">Sertularia neritina</name>
    <dbReference type="NCBI Taxonomy" id="10212"/>
    <lineage>
        <taxon>Eukaryota</taxon>
        <taxon>Metazoa</taxon>
        <taxon>Spiralia</taxon>
        <taxon>Lophotrochozoa</taxon>
        <taxon>Bryozoa</taxon>
        <taxon>Gymnolaemata</taxon>
        <taxon>Cheilostomatida</taxon>
        <taxon>Flustrina</taxon>
        <taxon>Buguloidea</taxon>
        <taxon>Bugulidae</taxon>
        <taxon>Bugula</taxon>
    </lineage>
</organism>
<evidence type="ECO:0000313" key="3">
    <source>
        <dbReference type="Proteomes" id="UP000593567"/>
    </source>
</evidence>
<keyword evidence="1" id="KW-0547">Nucleotide-binding</keyword>
<evidence type="ECO:0000256" key="1">
    <source>
        <dbReference type="PROSITE-ProRule" id="PRU10141"/>
    </source>
</evidence>
<dbReference type="InterPro" id="IPR011009">
    <property type="entry name" value="Kinase-like_dom_sf"/>
</dbReference>
<dbReference type="PROSITE" id="PS00107">
    <property type="entry name" value="PROTEIN_KINASE_ATP"/>
    <property type="match status" value="1"/>
</dbReference>
<reference evidence="2" key="1">
    <citation type="submission" date="2020-06" db="EMBL/GenBank/DDBJ databases">
        <title>Draft genome of Bugula neritina, a colonial animal packing powerful symbionts and potential medicines.</title>
        <authorList>
            <person name="Rayko M."/>
        </authorList>
    </citation>
    <scope>NUCLEOTIDE SEQUENCE [LARGE SCALE GENOMIC DNA]</scope>
    <source>
        <strain evidence="2">Kwan_BN1</strain>
    </source>
</reference>
<dbReference type="EMBL" id="VXIV02001090">
    <property type="protein sequence ID" value="KAF6034380.1"/>
    <property type="molecule type" value="Genomic_DNA"/>
</dbReference>
<evidence type="ECO:0000313" key="2">
    <source>
        <dbReference type="EMBL" id="KAF6034380.1"/>
    </source>
</evidence>
<gene>
    <name evidence="2" type="ORF">EB796_007317</name>
</gene>
<comment type="caution">
    <text evidence="2">The sequence shown here is derived from an EMBL/GenBank/DDBJ whole genome shotgun (WGS) entry which is preliminary data.</text>
</comment>
<feature type="binding site" evidence="1">
    <location>
        <position position="30"/>
    </location>
    <ligand>
        <name>ATP</name>
        <dbReference type="ChEBI" id="CHEBI:30616"/>
    </ligand>
</feature>
<dbReference type="SUPFAM" id="SSF56112">
    <property type="entry name" value="Protein kinase-like (PK-like)"/>
    <property type="match status" value="1"/>
</dbReference>
<dbReference type="AlphaFoldDB" id="A0A7J7K6X9"/>
<dbReference type="InterPro" id="IPR017441">
    <property type="entry name" value="Protein_kinase_ATP_BS"/>
</dbReference>
<accession>A0A7J7K6X9</accession>
<dbReference type="GO" id="GO:0005524">
    <property type="term" value="F:ATP binding"/>
    <property type="evidence" value="ECO:0007669"/>
    <property type="project" value="UniProtKB-UniRule"/>
</dbReference>
<keyword evidence="1" id="KW-0067">ATP-binding</keyword>
<sequence length="125" mass="13502">MHLLGGGDFGCVRCAELKPAKSDNRSVAVKMLKEQVCQHGFEKTRVHQFDHHILPDDNFLITDQPLPDHGCLLTSMDEASLFTAANGANNVLDLLSPSSSNNASTSMVVAAATTSEQIHRFPKVG</sequence>
<evidence type="ECO:0008006" key="4">
    <source>
        <dbReference type="Google" id="ProtNLM"/>
    </source>
</evidence>